<dbReference type="InterPro" id="IPR029058">
    <property type="entry name" value="AB_hydrolase_fold"/>
</dbReference>
<protein>
    <submittedName>
        <fullName evidence="3">COesterase domain-containing protein</fullName>
    </submittedName>
</protein>
<name>A0A1I7S2J5_BURXY</name>
<organism evidence="2 3">
    <name type="scientific">Bursaphelenchus xylophilus</name>
    <name type="common">Pinewood nematode worm</name>
    <name type="synonym">Aphelenchoides xylophilus</name>
    <dbReference type="NCBI Taxonomy" id="6326"/>
    <lineage>
        <taxon>Eukaryota</taxon>
        <taxon>Metazoa</taxon>
        <taxon>Ecdysozoa</taxon>
        <taxon>Nematoda</taxon>
        <taxon>Chromadorea</taxon>
        <taxon>Rhabditida</taxon>
        <taxon>Tylenchina</taxon>
        <taxon>Tylenchomorpha</taxon>
        <taxon>Aphelenchoidea</taxon>
        <taxon>Aphelenchoididae</taxon>
        <taxon>Bursaphelenchus</taxon>
    </lineage>
</organism>
<dbReference type="eggNOG" id="KOG1516">
    <property type="taxonomic scope" value="Eukaryota"/>
</dbReference>
<evidence type="ECO:0000313" key="2">
    <source>
        <dbReference type="Proteomes" id="UP000095284"/>
    </source>
</evidence>
<sequence length="912" mass="104114">MLRSLIQLTFRTMSPPILKTHAGQFRGESVRLGNGEEVDAFYGVPFAKPPVGELRLEKPVPLEKSNQVFEALAFKKTCIQPAFSLHKDNSEDSLYLNCYRPKGEGPFPAFVWLHGGSLQTGSGAESFTKYAAEHFAAKGIVLITPQYRVSFLGFSSLDHPDYPGNLGLWDATEALRFVRQNADGFSVDVNRITLCGISSGAGLVSVMSVSPVSRDLFQQCIQLSGSSFMDLNFNPNAKRATLRVLKTLGISPDDPKKVKEELKKLSARDIQNAADQSRVWLYQGEPAYLDFLIRQDRQFIPSDIPDLIKESPPKPTLASLVENEGLLFTLYFPKILHPHALSPAERKNYSLEDLKRFIASIIVPEEIFKEKSNEIREKVLNFYLSLKPGVEISKNLLLELHGRIFGDLLIAIPQLLEMREKLEKNWPIYQLKNVYNEFVGDKLQRVEVKQTTHSYEIEYLFGVGPWGPHIFTEGDRKFSDNLIGCFVNFIKTGSPKSDKSPNFEKITKENPDVYSKISTTVTKKTGLYAKEFEFWSSIVRDYGFNIIRGLDEKGKFRCELLEKQRIVLSTVKSNFNPNAKRATLRVLKTLGISPDDPKKVKEELKKLSARDIQNAADQSRVWLYQGEPAYLDFLIRQDRQFIPSDIPDLIKESPPKPTLASLVENEGLLFTLYFPKILHPHALSPAERKNYSLEDLKRFIASIIVPEEIFKEKSNEIREKVLNFYLSLKPGVEISKNLLLELHGRIFGDLLIAIPQLLEMREKLEKNWPIYQLKNVYNEFVGDKLQRVEVKQTTHSYEIEYLFGVGPWGPHIFTEGDRKFSDNLIGCFVNFIKTGSPKSDKSPNFEKITKENPDVYSKISTTVTKKTGLYAKEFEFWSSIVRDYGFNIIRGLDEKGKFRCELLKNNESFYRP</sequence>
<dbReference type="SUPFAM" id="SSF53474">
    <property type="entry name" value="alpha/beta-Hydrolases"/>
    <property type="match status" value="2"/>
</dbReference>
<reference evidence="3" key="1">
    <citation type="submission" date="2016-11" db="UniProtKB">
        <authorList>
            <consortium name="WormBaseParasite"/>
        </authorList>
    </citation>
    <scope>IDENTIFICATION</scope>
</reference>
<evidence type="ECO:0000259" key="1">
    <source>
        <dbReference type="Pfam" id="PF00135"/>
    </source>
</evidence>
<feature type="domain" description="Carboxylesterase type B" evidence="1">
    <location>
        <begin position="573"/>
        <end position="877"/>
    </location>
</feature>
<dbReference type="WBParaSite" id="BXY_0722500.1">
    <property type="protein sequence ID" value="BXY_0722500.1"/>
    <property type="gene ID" value="BXY_0722500"/>
</dbReference>
<dbReference type="Pfam" id="PF00135">
    <property type="entry name" value="COesterase"/>
    <property type="match status" value="2"/>
</dbReference>
<dbReference type="Gene3D" id="3.40.50.1820">
    <property type="entry name" value="alpha/beta hydrolase"/>
    <property type="match status" value="2"/>
</dbReference>
<evidence type="ECO:0000313" key="3">
    <source>
        <dbReference type="WBParaSite" id="BXY_0722500.1"/>
    </source>
</evidence>
<dbReference type="InterPro" id="IPR002018">
    <property type="entry name" value="CarbesteraseB"/>
</dbReference>
<dbReference type="PANTHER" id="PTHR44590">
    <property type="entry name" value="CARBOXYLIC ESTER HYDROLASE-RELATED"/>
    <property type="match status" value="1"/>
</dbReference>
<feature type="domain" description="Carboxylesterase type B" evidence="1">
    <location>
        <begin position="15"/>
        <end position="535"/>
    </location>
</feature>
<proteinExistence type="predicted"/>
<accession>A0A1I7S2J5</accession>
<dbReference type="PANTHER" id="PTHR44590:SF3">
    <property type="entry name" value="CARBOXYLESTERASE TYPE B DOMAIN-CONTAINING PROTEIN"/>
    <property type="match status" value="1"/>
</dbReference>
<dbReference type="AlphaFoldDB" id="A0A1I7S2J5"/>
<dbReference type="Proteomes" id="UP000095284">
    <property type="component" value="Unplaced"/>
</dbReference>